<dbReference type="SUPFAM" id="SSF48008">
    <property type="entry name" value="GntR ligand-binding domain-like"/>
    <property type="match status" value="1"/>
</dbReference>
<name>A0A1G7Q2E0_9GAMM</name>
<dbReference type="Gene3D" id="1.10.10.10">
    <property type="entry name" value="Winged helix-like DNA-binding domain superfamily/Winged helix DNA-binding domain"/>
    <property type="match status" value="1"/>
</dbReference>
<dbReference type="GO" id="GO:0003677">
    <property type="term" value="F:DNA binding"/>
    <property type="evidence" value="ECO:0007669"/>
    <property type="project" value="UniProtKB-KW"/>
</dbReference>
<evidence type="ECO:0000256" key="1">
    <source>
        <dbReference type="ARBA" id="ARBA00023015"/>
    </source>
</evidence>
<dbReference type="InterPro" id="IPR036390">
    <property type="entry name" value="WH_DNA-bd_sf"/>
</dbReference>
<dbReference type="SMART" id="SM00345">
    <property type="entry name" value="HTH_GNTR"/>
    <property type="match status" value="1"/>
</dbReference>
<dbReference type="Gene3D" id="1.20.120.530">
    <property type="entry name" value="GntR ligand-binding domain-like"/>
    <property type="match status" value="1"/>
</dbReference>
<organism evidence="6 7">
    <name type="scientific">Onishia taeanensis</name>
    <dbReference type="NCBI Taxonomy" id="284577"/>
    <lineage>
        <taxon>Bacteria</taxon>
        <taxon>Pseudomonadati</taxon>
        <taxon>Pseudomonadota</taxon>
        <taxon>Gammaproteobacteria</taxon>
        <taxon>Oceanospirillales</taxon>
        <taxon>Halomonadaceae</taxon>
        <taxon>Onishia</taxon>
    </lineage>
</organism>
<evidence type="ECO:0000313" key="7">
    <source>
        <dbReference type="Proteomes" id="UP000198641"/>
    </source>
</evidence>
<evidence type="ECO:0000256" key="4">
    <source>
        <dbReference type="SAM" id="MobiDB-lite"/>
    </source>
</evidence>
<dbReference type="Pfam" id="PF00392">
    <property type="entry name" value="GntR"/>
    <property type="match status" value="1"/>
</dbReference>
<evidence type="ECO:0000259" key="5">
    <source>
        <dbReference type="PROSITE" id="PS50949"/>
    </source>
</evidence>
<dbReference type="STRING" id="284577.SAMN05216571_10329"/>
<dbReference type="InterPro" id="IPR011711">
    <property type="entry name" value="GntR_C"/>
</dbReference>
<accession>A0A1G7Q2E0</accession>
<keyword evidence="7" id="KW-1185">Reference proteome</keyword>
<gene>
    <name evidence="6" type="ORF">SAMN05216571_10329</name>
</gene>
<dbReference type="SUPFAM" id="SSF46785">
    <property type="entry name" value="Winged helix' DNA-binding domain"/>
    <property type="match status" value="1"/>
</dbReference>
<dbReference type="PROSITE" id="PS50949">
    <property type="entry name" value="HTH_GNTR"/>
    <property type="match status" value="1"/>
</dbReference>
<dbReference type="PANTHER" id="PTHR43537">
    <property type="entry name" value="TRANSCRIPTIONAL REGULATOR, GNTR FAMILY"/>
    <property type="match status" value="1"/>
</dbReference>
<keyword evidence="1" id="KW-0805">Transcription regulation</keyword>
<dbReference type="InterPro" id="IPR008920">
    <property type="entry name" value="TF_FadR/GntR_C"/>
</dbReference>
<dbReference type="Pfam" id="PF07729">
    <property type="entry name" value="FCD"/>
    <property type="match status" value="1"/>
</dbReference>
<dbReference type="InterPro" id="IPR000524">
    <property type="entry name" value="Tscrpt_reg_HTH_GntR"/>
</dbReference>
<dbReference type="GO" id="GO:0003700">
    <property type="term" value="F:DNA-binding transcription factor activity"/>
    <property type="evidence" value="ECO:0007669"/>
    <property type="project" value="InterPro"/>
</dbReference>
<dbReference type="InterPro" id="IPR036388">
    <property type="entry name" value="WH-like_DNA-bd_sf"/>
</dbReference>
<dbReference type="OrthoDB" id="9799812at2"/>
<dbReference type="NCBIfam" id="NF008576">
    <property type="entry name" value="PRK11534.1"/>
    <property type="match status" value="1"/>
</dbReference>
<evidence type="ECO:0000256" key="2">
    <source>
        <dbReference type="ARBA" id="ARBA00023125"/>
    </source>
</evidence>
<proteinExistence type="predicted"/>
<dbReference type="SMART" id="SM00895">
    <property type="entry name" value="FCD"/>
    <property type="match status" value="1"/>
</dbReference>
<feature type="domain" description="HTH gntR-type" evidence="5">
    <location>
        <begin position="25"/>
        <end position="92"/>
    </location>
</feature>
<reference evidence="6 7" key="1">
    <citation type="submission" date="2016-10" db="EMBL/GenBank/DDBJ databases">
        <authorList>
            <person name="de Groot N.N."/>
        </authorList>
    </citation>
    <scope>NUCLEOTIDE SEQUENCE [LARGE SCALE GENOMIC DNA]</scope>
    <source>
        <strain evidence="6 7">BH539</strain>
    </source>
</reference>
<protein>
    <submittedName>
        <fullName evidence="6">Transcriptional regulator, GntR family</fullName>
    </submittedName>
</protein>
<feature type="compositionally biased region" description="Polar residues" evidence="4">
    <location>
        <begin position="1"/>
        <end position="18"/>
    </location>
</feature>
<feature type="region of interest" description="Disordered" evidence="4">
    <location>
        <begin position="1"/>
        <end position="24"/>
    </location>
</feature>
<keyword evidence="3" id="KW-0804">Transcription</keyword>
<evidence type="ECO:0000313" key="6">
    <source>
        <dbReference type="EMBL" id="SDF92666.1"/>
    </source>
</evidence>
<keyword evidence="2" id="KW-0238">DNA-binding</keyword>
<sequence length="246" mass="27687">MEHSPPQDTSPRQGSSARQQEEPRQNMGISAYAWLKQDIISGVYQPGEKLLMSRLKERYTLGISPLREALSQLVSEHLVVAISQRGYRVAPMSIEELGDIYDARAQLEAMLVQLAIERGDDTWEAEILAKAHTLAKVAEVHGPDEMLDVWDRRHQAFHTALVTGCGSRQLLMARESLFDQAARYRHLWLCQTVFSDQALAAKRQEHAELVDAILARDAKRAGDLTRDHIMTPVPIITDLMQARGLV</sequence>
<dbReference type="EMBL" id="FNCI01000003">
    <property type="protein sequence ID" value="SDF92666.1"/>
    <property type="molecule type" value="Genomic_DNA"/>
</dbReference>
<dbReference type="Proteomes" id="UP000198641">
    <property type="component" value="Unassembled WGS sequence"/>
</dbReference>
<dbReference type="AlphaFoldDB" id="A0A1G7Q2E0"/>
<evidence type="ECO:0000256" key="3">
    <source>
        <dbReference type="ARBA" id="ARBA00023163"/>
    </source>
</evidence>
<dbReference type="PANTHER" id="PTHR43537:SF20">
    <property type="entry name" value="HTH-TYPE TRANSCRIPTIONAL REPRESSOR GLAR"/>
    <property type="match status" value="1"/>
</dbReference>